<accession>A0A0S2SPC9</accession>
<dbReference type="Pfam" id="PF00106">
    <property type="entry name" value="adh_short"/>
    <property type="match status" value="1"/>
</dbReference>
<reference evidence="13" key="1">
    <citation type="submission" date="2015-10" db="EMBL/GenBank/DDBJ databases">
        <title>Complete Genome Sequence of Aeromonas schubertii strain WL1483.</title>
        <authorList>
            <person name="Liu L."/>
        </authorList>
    </citation>
    <scope>NUCLEOTIDE SEQUENCE [LARGE SCALE GENOMIC DNA]</scope>
    <source>
        <strain evidence="13">WL1483</strain>
    </source>
</reference>
<dbReference type="InterPro" id="IPR020904">
    <property type="entry name" value="Sc_DH/Rdtase_CS"/>
</dbReference>
<evidence type="ECO:0000313" key="13">
    <source>
        <dbReference type="Proteomes" id="UP000058114"/>
    </source>
</evidence>
<dbReference type="PANTHER" id="PTHR43639">
    <property type="entry name" value="OXIDOREDUCTASE, SHORT-CHAIN DEHYDROGENASE/REDUCTASE FAMILY (AFU_ORTHOLOGUE AFUA_5G02870)"/>
    <property type="match status" value="1"/>
</dbReference>
<comment type="catalytic activity">
    <reaction evidence="10">
        <text>(6S)-5,6,7,8-tetrahydrofolate + NADP(+) = 7,8-dihydrofolate + NADPH + H(+)</text>
        <dbReference type="Rhea" id="RHEA:15009"/>
        <dbReference type="ChEBI" id="CHEBI:15378"/>
        <dbReference type="ChEBI" id="CHEBI:57451"/>
        <dbReference type="ChEBI" id="CHEBI:57453"/>
        <dbReference type="ChEBI" id="CHEBI:57783"/>
        <dbReference type="ChEBI" id="CHEBI:58349"/>
        <dbReference type="EC" id="1.5.1.3"/>
    </reaction>
</comment>
<evidence type="ECO:0000256" key="1">
    <source>
        <dbReference type="ARBA" id="ARBA00012856"/>
    </source>
</evidence>
<evidence type="ECO:0000256" key="10">
    <source>
        <dbReference type="ARBA" id="ARBA00048873"/>
    </source>
</evidence>
<dbReference type="EC" id="1.5.1.3" evidence="1"/>
<comment type="similarity">
    <text evidence="6">Belongs to the short-chain dehydrogenases/reductases (SDR) family. FolM subfamily.</text>
</comment>
<dbReference type="KEGG" id="asr:WL1483_4090"/>
<comment type="catalytic activity">
    <reaction evidence="11">
        <text>7,8-dihydromonapterin + NADPH + H(+) = 5,6,7,8-tetrahydromonapterin + NADP(+)</text>
        <dbReference type="Rhea" id="RHEA:34847"/>
        <dbReference type="ChEBI" id="CHEBI:15378"/>
        <dbReference type="ChEBI" id="CHEBI:57783"/>
        <dbReference type="ChEBI" id="CHEBI:58349"/>
        <dbReference type="ChEBI" id="CHEBI:71175"/>
        <dbReference type="ChEBI" id="CHEBI:71177"/>
        <dbReference type="EC" id="1.5.1.50"/>
    </reaction>
</comment>
<dbReference type="GO" id="GO:0006730">
    <property type="term" value="P:one-carbon metabolic process"/>
    <property type="evidence" value="ECO:0007669"/>
    <property type="project" value="UniProtKB-KW"/>
</dbReference>
<evidence type="ECO:0000256" key="3">
    <source>
        <dbReference type="ARBA" id="ARBA00022857"/>
    </source>
</evidence>
<dbReference type="InterPro" id="IPR036291">
    <property type="entry name" value="NAD(P)-bd_dom_sf"/>
</dbReference>
<dbReference type="PANTHER" id="PTHR43639:SF6">
    <property type="entry name" value="DIHYDROMONAPTERIN REDUCTASE"/>
    <property type="match status" value="1"/>
</dbReference>
<evidence type="ECO:0000256" key="4">
    <source>
        <dbReference type="ARBA" id="ARBA00023002"/>
    </source>
</evidence>
<evidence type="ECO:0000256" key="2">
    <source>
        <dbReference type="ARBA" id="ARBA00022563"/>
    </source>
</evidence>
<dbReference type="InterPro" id="IPR002347">
    <property type="entry name" value="SDR_fam"/>
</dbReference>
<dbReference type="PRINTS" id="PR00080">
    <property type="entry name" value="SDRFAMILY"/>
</dbReference>
<dbReference type="EMBL" id="CP013067">
    <property type="protein sequence ID" value="ALP43509.1"/>
    <property type="molecule type" value="Genomic_DNA"/>
</dbReference>
<reference evidence="12 13" key="2">
    <citation type="journal article" date="2016" name="Genome Announc.">
        <title>Complete Genome Sequence of the Highly Virulent Aeromonas schubertii Strain WL1483, Isolated from Diseased Snakehead Fish (Channa argus) in China.</title>
        <authorList>
            <person name="Liu L."/>
            <person name="Li N."/>
            <person name="Zhang D."/>
            <person name="Fu X."/>
            <person name="Shi C."/>
            <person name="Lin Q."/>
            <person name="Hao G."/>
        </authorList>
    </citation>
    <scope>NUCLEOTIDE SEQUENCE [LARGE SCALE GENOMIC DNA]</scope>
    <source>
        <strain evidence="12 13">WL1483</strain>
    </source>
</reference>
<comment type="function">
    <text evidence="5">Catalyzes the reduction of dihydromonapterin to tetrahydromonapterin. Also has lower activity with dihydrofolate.</text>
</comment>
<dbReference type="Proteomes" id="UP000058114">
    <property type="component" value="Chromosome"/>
</dbReference>
<proteinExistence type="inferred from homology"/>
<dbReference type="RefSeq" id="WP_060587316.1">
    <property type="nucleotide sequence ID" value="NZ_CP013067.1"/>
</dbReference>
<dbReference type="AlphaFoldDB" id="A0A0S2SPC9"/>
<protein>
    <recommendedName>
        <fullName evidence="8">Dihydromonapterin reductase</fullName>
        <ecNumber evidence="1">1.5.1.3</ecNumber>
        <ecNumber evidence="7">1.5.1.50</ecNumber>
    </recommendedName>
    <alternativeName>
        <fullName evidence="9">Dihydrofolate reductase</fullName>
    </alternativeName>
</protein>
<dbReference type="PATRIC" id="fig|652.5.peg.3563"/>
<keyword evidence="2" id="KW-0554">One-carbon metabolism</keyword>
<evidence type="ECO:0000256" key="11">
    <source>
        <dbReference type="ARBA" id="ARBA00049376"/>
    </source>
</evidence>
<evidence type="ECO:0000256" key="7">
    <source>
        <dbReference type="ARBA" id="ARBA00039145"/>
    </source>
</evidence>
<sequence>MRALVTGCGRRLGFYLCERLLAAGWQVAGCYRTERPELARLREAGAELWQTDFTRLEEVAQLAQAVASGGLDLLVHNASGFENGSPDPAEEARQFERFFRVHMQAPHLLNRLLGESLARSGRGLIVHITDIYIHAPPPELAAYVATKAGAHALAMSAARELAPGVRVNTIEPGPILFLDEHGEAWRQEVLSRTPLAKEGGLEPIWQALEMVMANDYMTGASLKVDGGRALARL</sequence>
<evidence type="ECO:0000256" key="9">
    <source>
        <dbReference type="ARBA" id="ARBA00042299"/>
    </source>
</evidence>
<dbReference type="PRINTS" id="PR00081">
    <property type="entry name" value="GDHRDH"/>
</dbReference>
<dbReference type="PROSITE" id="PS00061">
    <property type="entry name" value="ADH_SHORT"/>
    <property type="match status" value="1"/>
</dbReference>
<keyword evidence="3" id="KW-0521">NADP</keyword>
<evidence type="ECO:0000256" key="8">
    <source>
        <dbReference type="ARBA" id="ARBA00039631"/>
    </source>
</evidence>
<gene>
    <name evidence="12" type="ORF">WL1483_4090</name>
</gene>
<dbReference type="Gene3D" id="3.40.50.720">
    <property type="entry name" value="NAD(P)-binding Rossmann-like Domain"/>
    <property type="match status" value="1"/>
</dbReference>
<evidence type="ECO:0000256" key="6">
    <source>
        <dbReference type="ARBA" id="ARBA00038212"/>
    </source>
</evidence>
<dbReference type="GO" id="GO:0004146">
    <property type="term" value="F:dihydrofolate reductase activity"/>
    <property type="evidence" value="ECO:0007669"/>
    <property type="project" value="UniProtKB-EC"/>
</dbReference>
<dbReference type="SUPFAM" id="SSF51735">
    <property type="entry name" value="NAD(P)-binding Rossmann-fold domains"/>
    <property type="match status" value="1"/>
</dbReference>
<organism evidence="12 13">
    <name type="scientific">Aeromonas schubertii</name>
    <dbReference type="NCBI Taxonomy" id="652"/>
    <lineage>
        <taxon>Bacteria</taxon>
        <taxon>Pseudomonadati</taxon>
        <taxon>Pseudomonadota</taxon>
        <taxon>Gammaproteobacteria</taxon>
        <taxon>Aeromonadales</taxon>
        <taxon>Aeromonadaceae</taxon>
        <taxon>Aeromonas</taxon>
    </lineage>
</organism>
<evidence type="ECO:0000313" key="12">
    <source>
        <dbReference type="EMBL" id="ALP43509.1"/>
    </source>
</evidence>
<evidence type="ECO:0000256" key="5">
    <source>
        <dbReference type="ARBA" id="ARBA00037508"/>
    </source>
</evidence>
<keyword evidence="4" id="KW-0560">Oxidoreductase</keyword>
<dbReference type="EC" id="1.5.1.50" evidence="7"/>
<name>A0A0S2SPC9_9GAMM</name>